<evidence type="ECO:0000313" key="1">
    <source>
        <dbReference type="EMBL" id="MDC4238990.1"/>
    </source>
</evidence>
<dbReference type="RefSeq" id="WP_008679733.1">
    <property type="nucleotide sequence ID" value="NZ_CABKOG010000003.1"/>
</dbReference>
<gene>
    <name evidence="1" type="ORF">NE398_02240</name>
</gene>
<comment type="caution">
    <text evidence="1">The sequence shown here is derived from an EMBL/GenBank/DDBJ whole genome shotgun (WGS) entry which is preliminary data.</text>
</comment>
<dbReference type="EMBL" id="JAMRYU010000001">
    <property type="protein sequence ID" value="MDC4238990.1"/>
    <property type="molecule type" value="Genomic_DNA"/>
</dbReference>
<protein>
    <submittedName>
        <fullName evidence="1">Uncharacterized protein</fullName>
    </submittedName>
</protein>
<name>A0A9X3XG45_9CLOT</name>
<sequence length="396" mass="47315">MNDKKYDYFLVRNKMKNLLRFSYDHRLGIYYEVLINGKWQKKEVIYKESFENFYVIEDFNKNINLLCQDVSGDIILCILDGYEWKYKTLFYMKYNEIMPVEAKIFCSKNNIHLLYNLINESNTIEMIIHQSYKELSDWLPLDVLINIDCYSSLSYSISQSYNSCVILINSMVYGIYKLSSRAFNISKNLWEKEMVIYISRMPYKDFSFCVVENRSHYLIVTEESNLNVLVYQYRDILTDKQIELQKNLILFEDEEVDSCVMLTLDNVLWALWISDKKLYGCFSRNNGQDFSDPIVYKIFDNIIPTKAHYKEFIEEEKIYIDNEIYIINNNMEVDLFLHELLVAQVALDIDSNKQHMKFKDIVYENININHKDIEDRSSEKKLSIKNGFLTINSREL</sequence>
<dbReference type="AlphaFoldDB" id="A0A9X3XG45"/>
<reference evidence="1" key="1">
    <citation type="submission" date="2022-05" db="EMBL/GenBank/DDBJ databases">
        <title>Draft genome sequence of Clostridium tertium strain CP3 isolated from Peru.</title>
        <authorList>
            <person name="Hurtado R."/>
            <person name="Lima L."/>
            <person name="Sousa T."/>
            <person name="Jaiswal A.K."/>
            <person name="Tiwari S."/>
            <person name="Maturrano L."/>
            <person name="Brenig B."/>
            <person name="Azevedo V."/>
        </authorList>
    </citation>
    <scope>NUCLEOTIDE SEQUENCE</scope>
    <source>
        <strain evidence="1">CP3</strain>
    </source>
</reference>
<dbReference type="Proteomes" id="UP001141183">
    <property type="component" value="Unassembled WGS sequence"/>
</dbReference>
<proteinExistence type="predicted"/>
<accession>A0A9X3XG45</accession>
<evidence type="ECO:0000313" key="2">
    <source>
        <dbReference type="Proteomes" id="UP001141183"/>
    </source>
</evidence>
<organism evidence="1 2">
    <name type="scientific">Clostridium tertium</name>
    <dbReference type="NCBI Taxonomy" id="1559"/>
    <lineage>
        <taxon>Bacteria</taxon>
        <taxon>Bacillati</taxon>
        <taxon>Bacillota</taxon>
        <taxon>Clostridia</taxon>
        <taxon>Eubacteriales</taxon>
        <taxon>Clostridiaceae</taxon>
        <taxon>Clostridium</taxon>
    </lineage>
</organism>
<keyword evidence="2" id="KW-1185">Reference proteome</keyword>